<dbReference type="SUPFAM" id="SSF110849">
    <property type="entry name" value="ParB/Sulfiredoxin"/>
    <property type="match status" value="1"/>
</dbReference>
<comment type="function">
    <text evidence="4">Involved in chromosome partition. Localize to both poles of the predivisional cell following completion of DNA replication. Binds to the DNA origin of replication.</text>
</comment>
<dbReference type="Gene3D" id="3.90.1530.30">
    <property type="match status" value="1"/>
</dbReference>
<comment type="similarity">
    <text evidence="1">Belongs to the ParB family.</text>
</comment>
<evidence type="ECO:0000259" key="6">
    <source>
        <dbReference type="SMART" id="SM00470"/>
    </source>
</evidence>
<sequence length="315" mass="34106">MATKKPKGLGRGLEALLGPTFNDQADKTPEDGAVPPNPTVLKLDQMVAGVYQPRTRMDEGALYELAESIKVQGIMQPILVRRLDAEAAAAKNAEFEIIAGERRFRAARLAGLDSVPVLVRDVPNEAAAAMSLIENIQREDLNPLEEAQGLQRLVSEFGLTHEMAAQAVGRSRSAASNLLRLLNLAEPAQAMLMAGDIDMGHARALLSLDRGTQITAANQIAGKKLSVREAEALVKKLAAEFSLTPSPRRNGAADKSRDLQRVEEELADLLTAEVEVRIKKRSKRGGKVEESGELAIHFGSLDALNGLIERIRRTT</sequence>
<reference evidence="7 8" key="1">
    <citation type="journal article" date="2019" name="Environ. Microbiol.">
        <title>Species interactions and distinct microbial communities in high Arctic permafrost affected cryosols are associated with the CH4 and CO2 gas fluxes.</title>
        <authorList>
            <person name="Altshuler I."/>
            <person name="Hamel J."/>
            <person name="Turney S."/>
            <person name="Magnuson E."/>
            <person name="Levesque R."/>
            <person name="Greer C."/>
            <person name="Whyte L.G."/>
        </authorList>
    </citation>
    <scope>NUCLEOTIDE SEQUENCE [LARGE SCALE GENOMIC DNA]</scope>
    <source>
        <strain evidence="7 8">S06.C</strain>
    </source>
</reference>
<dbReference type="PANTHER" id="PTHR33375">
    <property type="entry name" value="CHROMOSOME-PARTITIONING PROTEIN PARB-RELATED"/>
    <property type="match status" value="1"/>
</dbReference>
<evidence type="ECO:0000256" key="4">
    <source>
        <dbReference type="ARBA" id="ARBA00025472"/>
    </source>
</evidence>
<name>A0A502DXW4_9BURK</name>
<dbReference type="Pfam" id="PF23552">
    <property type="entry name" value="ParB_C"/>
    <property type="match status" value="1"/>
</dbReference>
<dbReference type="PANTHER" id="PTHR33375:SF1">
    <property type="entry name" value="CHROMOSOME-PARTITIONING PROTEIN PARB-RELATED"/>
    <property type="match status" value="1"/>
</dbReference>
<gene>
    <name evidence="7" type="ORF">EAH82_10995</name>
</gene>
<organism evidence="7 8">
    <name type="scientific">Variovorax guangxiensis</name>
    <dbReference type="NCBI Taxonomy" id="1775474"/>
    <lineage>
        <taxon>Bacteria</taxon>
        <taxon>Pseudomonadati</taxon>
        <taxon>Pseudomonadota</taxon>
        <taxon>Betaproteobacteria</taxon>
        <taxon>Burkholderiales</taxon>
        <taxon>Comamonadaceae</taxon>
        <taxon>Variovorax</taxon>
    </lineage>
</organism>
<dbReference type="InterPro" id="IPR041468">
    <property type="entry name" value="HTH_ParB/Spo0J"/>
</dbReference>
<dbReference type="Gene3D" id="1.10.10.2830">
    <property type="match status" value="1"/>
</dbReference>
<dbReference type="GO" id="GO:0005694">
    <property type="term" value="C:chromosome"/>
    <property type="evidence" value="ECO:0007669"/>
    <property type="project" value="TreeGrafter"/>
</dbReference>
<evidence type="ECO:0000256" key="1">
    <source>
        <dbReference type="ARBA" id="ARBA00006295"/>
    </source>
</evidence>
<protein>
    <submittedName>
        <fullName evidence="7">ParB/RepB/Spo0J family partition protein</fullName>
    </submittedName>
</protein>
<dbReference type="RefSeq" id="WP_140841621.1">
    <property type="nucleotide sequence ID" value="NZ_RCZI01000002.1"/>
</dbReference>
<evidence type="ECO:0000313" key="7">
    <source>
        <dbReference type="EMBL" id="TPG29262.1"/>
    </source>
</evidence>
<dbReference type="AlphaFoldDB" id="A0A502DXW4"/>
<feature type="domain" description="ParB-like N-terminal" evidence="6">
    <location>
        <begin position="39"/>
        <end position="136"/>
    </location>
</feature>
<dbReference type="SUPFAM" id="SSF109709">
    <property type="entry name" value="KorB DNA-binding domain-like"/>
    <property type="match status" value="1"/>
</dbReference>
<dbReference type="FunFam" id="1.10.10.2830:FF:000001">
    <property type="entry name" value="Chromosome partitioning protein ParB"/>
    <property type="match status" value="1"/>
</dbReference>
<dbReference type="Pfam" id="PF17762">
    <property type="entry name" value="HTH_ParB"/>
    <property type="match status" value="1"/>
</dbReference>
<dbReference type="GO" id="GO:0007059">
    <property type="term" value="P:chromosome segregation"/>
    <property type="evidence" value="ECO:0007669"/>
    <property type="project" value="UniProtKB-KW"/>
</dbReference>
<keyword evidence="2" id="KW-0159">Chromosome partition</keyword>
<accession>A0A502DXW4</accession>
<dbReference type="EMBL" id="RCZI01000002">
    <property type="protein sequence ID" value="TPG29262.1"/>
    <property type="molecule type" value="Genomic_DNA"/>
</dbReference>
<comment type="caution">
    <text evidence="7">The sequence shown here is derived from an EMBL/GenBank/DDBJ whole genome shotgun (WGS) entry which is preliminary data.</text>
</comment>
<dbReference type="SMART" id="SM00470">
    <property type="entry name" value="ParB"/>
    <property type="match status" value="1"/>
</dbReference>
<dbReference type="GO" id="GO:0003677">
    <property type="term" value="F:DNA binding"/>
    <property type="evidence" value="ECO:0007669"/>
    <property type="project" value="UniProtKB-KW"/>
</dbReference>
<dbReference type="Proteomes" id="UP000319212">
    <property type="component" value="Unassembled WGS sequence"/>
</dbReference>
<dbReference type="OrthoDB" id="9802051at2"/>
<feature type="region of interest" description="Disordered" evidence="5">
    <location>
        <begin position="1"/>
        <end position="37"/>
    </location>
</feature>
<keyword evidence="3" id="KW-0238">DNA-binding</keyword>
<dbReference type="GO" id="GO:0045881">
    <property type="term" value="P:positive regulation of sporulation resulting in formation of a cellular spore"/>
    <property type="evidence" value="ECO:0007669"/>
    <property type="project" value="TreeGrafter"/>
</dbReference>
<evidence type="ECO:0000256" key="3">
    <source>
        <dbReference type="ARBA" id="ARBA00023125"/>
    </source>
</evidence>
<evidence type="ECO:0000256" key="2">
    <source>
        <dbReference type="ARBA" id="ARBA00022829"/>
    </source>
</evidence>
<dbReference type="InterPro" id="IPR036086">
    <property type="entry name" value="ParB/Sulfiredoxin_sf"/>
</dbReference>
<dbReference type="InterPro" id="IPR003115">
    <property type="entry name" value="ParB_N"/>
</dbReference>
<proteinExistence type="inferred from homology"/>
<dbReference type="FunFam" id="3.90.1530.30:FF:000001">
    <property type="entry name" value="Chromosome partitioning protein ParB"/>
    <property type="match status" value="1"/>
</dbReference>
<dbReference type="InterPro" id="IPR050336">
    <property type="entry name" value="Chromosome_partition/occlusion"/>
</dbReference>
<dbReference type="Pfam" id="PF02195">
    <property type="entry name" value="ParB_N"/>
    <property type="match status" value="1"/>
</dbReference>
<evidence type="ECO:0000256" key="5">
    <source>
        <dbReference type="SAM" id="MobiDB-lite"/>
    </source>
</evidence>
<dbReference type="CDD" id="cd16393">
    <property type="entry name" value="SPO0J_N"/>
    <property type="match status" value="1"/>
</dbReference>
<dbReference type="NCBIfam" id="TIGR00180">
    <property type="entry name" value="parB_part"/>
    <property type="match status" value="1"/>
</dbReference>
<evidence type="ECO:0000313" key="8">
    <source>
        <dbReference type="Proteomes" id="UP000319212"/>
    </source>
</evidence>
<dbReference type="InterPro" id="IPR004437">
    <property type="entry name" value="ParB/RepB/Spo0J"/>
</dbReference>
<dbReference type="InterPro" id="IPR057240">
    <property type="entry name" value="ParB_dimer_C"/>
</dbReference>